<dbReference type="EC" id="1.4.3.-" evidence="7"/>
<accession>A0A914W0C2</accession>
<feature type="domain" description="Amine oxidase" evidence="9">
    <location>
        <begin position="60"/>
        <end position="193"/>
    </location>
</feature>
<dbReference type="PRINTS" id="PR00757">
    <property type="entry name" value="AMINEOXDASEF"/>
</dbReference>
<dbReference type="AlphaFoldDB" id="A0A914W0C2"/>
<name>A0A914W0C2_9BILA</name>
<protein>
    <recommendedName>
        <fullName evidence="7">Amine oxidase</fullName>
        <ecNumber evidence="7">1.4.3.-</ecNumber>
    </recommendedName>
</protein>
<dbReference type="PANTHER" id="PTHR43563">
    <property type="entry name" value="AMINE OXIDASE"/>
    <property type="match status" value="1"/>
</dbReference>
<dbReference type="InterPro" id="IPR001613">
    <property type="entry name" value="Flavin_amine_oxidase"/>
</dbReference>
<dbReference type="InterPro" id="IPR050703">
    <property type="entry name" value="Flavin_MAO"/>
</dbReference>
<sequence length="232" mass="26078">MRQASSFFKVDQLELSLAEERRVNEEELALLEERMTEDNQRLRDANNTLKYQLQALLQFDQDSTSTDPPTPSVITYDAVTARGTPALIGFADFGRDYSKEMRRQAYLSVMEQFFGDDVNHFLGFSDQEWSKDAYSKGCFAVLAPGKMPANFTQMVRAPTNERVIWAGTETATVWMGYMNGAVQAGRRAAGDVLDIYKIEHNLHVPLNHSAALQLSKTLFAILTVLSLALLLI</sequence>
<keyword evidence="7" id="KW-0274">FAD</keyword>
<dbReference type="Pfam" id="PF01593">
    <property type="entry name" value="Amino_oxidase"/>
    <property type="match status" value="1"/>
</dbReference>
<reference evidence="11" key="1">
    <citation type="submission" date="2022-11" db="UniProtKB">
        <authorList>
            <consortium name="WormBaseParasite"/>
        </authorList>
    </citation>
    <scope>IDENTIFICATION</scope>
</reference>
<evidence type="ECO:0000256" key="8">
    <source>
        <dbReference type="SAM" id="Coils"/>
    </source>
</evidence>
<feature type="binding site" evidence="6">
    <location>
        <position position="90"/>
    </location>
    <ligand>
        <name>substrate</name>
    </ligand>
</feature>
<evidence type="ECO:0000256" key="2">
    <source>
        <dbReference type="ARBA" id="ARBA00004362"/>
    </source>
</evidence>
<evidence type="ECO:0000256" key="1">
    <source>
        <dbReference type="ARBA" id="ARBA00001974"/>
    </source>
</evidence>
<feature type="binding site" evidence="6">
    <location>
        <position position="169"/>
    </location>
    <ligand>
        <name>FAD</name>
        <dbReference type="ChEBI" id="CHEBI:57692"/>
    </ligand>
</feature>
<keyword evidence="4 7" id="KW-0560">Oxidoreductase</keyword>
<dbReference type="GO" id="GO:0097621">
    <property type="term" value="F:monoamine oxidase activity"/>
    <property type="evidence" value="ECO:0007669"/>
    <property type="project" value="UniProtKB-EC"/>
</dbReference>
<keyword evidence="8" id="KW-0175">Coiled coil</keyword>
<evidence type="ECO:0000256" key="3">
    <source>
        <dbReference type="ARBA" id="ARBA00005995"/>
    </source>
</evidence>
<dbReference type="GO" id="GO:0008131">
    <property type="term" value="F:primary methylamine oxidase activity"/>
    <property type="evidence" value="ECO:0007669"/>
    <property type="project" value="UniProtKB-ARBA"/>
</dbReference>
<keyword evidence="7" id="KW-0285">Flavoprotein</keyword>
<dbReference type="SUPFAM" id="SSF54373">
    <property type="entry name" value="FAD-linked reductases, C-terminal domain"/>
    <property type="match status" value="1"/>
</dbReference>
<comment type="cofactor">
    <cofactor evidence="1 7">
        <name>FAD</name>
        <dbReference type="ChEBI" id="CHEBI:57692"/>
    </cofactor>
</comment>
<comment type="catalytic activity">
    <reaction evidence="5">
        <text>a secondary aliphatic amine + O2 + H2O = a primary amine + an aldehyde + H2O2</text>
        <dbReference type="Rhea" id="RHEA:26414"/>
        <dbReference type="ChEBI" id="CHEBI:15377"/>
        <dbReference type="ChEBI" id="CHEBI:15379"/>
        <dbReference type="ChEBI" id="CHEBI:16240"/>
        <dbReference type="ChEBI" id="CHEBI:17478"/>
        <dbReference type="ChEBI" id="CHEBI:58855"/>
        <dbReference type="ChEBI" id="CHEBI:65296"/>
        <dbReference type="EC" id="1.4.3.4"/>
    </reaction>
</comment>
<feature type="coiled-coil region" evidence="8">
    <location>
        <begin position="21"/>
        <end position="48"/>
    </location>
</feature>
<comment type="similarity">
    <text evidence="3 7">Belongs to the flavin monoamine oxidase family.</text>
</comment>
<dbReference type="InterPro" id="IPR002937">
    <property type="entry name" value="Amino_oxidase"/>
</dbReference>
<evidence type="ECO:0000256" key="7">
    <source>
        <dbReference type="RuleBase" id="RU362067"/>
    </source>
</evidence>
<organism evidence="10 11">
    <name type="scientific">Plectus sambesii</name>
    <dbReference type="NCBI Taxonomy" id="2011161"/>
    <lineage>
        <taxon>Eukaryota</taxon>
        <taxon>Metazoa</taxon>
        <taxon>Ecdysozoa</taxon>
        <taxon>Nematoda</taxon>
        <taxon>Chromadorea</taxon>
        <taxon>Plectida</taxon>
        <taxon>Plectina</taxon>
        <taxon>Plectoidea</taxon>
        <taxon>Plectidae</taxon>
        <taxon>Plectus</taxon>
    </lineage>
</organism>
<proteinExistence type="inferred from homology"/>
<dbReference type="SUPFAM" id="SSF51905">
    <property type="entry name" value="FAD/NAD(P)-binding domain"/>
    <property type="match status" value="1"/>
</dbReference>
<comment type="subcellular location">
    <subcellularLocation>
        <location evidence="2">Mitochondrion outer membrane</location>
        <topology evidence="2">Single-pass type IV membrane protein</topology>
        <orientation evidence="2">Cytoplasmic side</orientation>
    </subcellularLocation>
</comment>
<dbReference type="Proteomes" id="UP000887566">
    <property type="component" value="Unplaced"/>
</dbReference>
<dbReference type="WBParaSite" id="PSAMB.scaffold284size59213.g4351.t1">
    <property type="protein sequence ID" value="PSAMB.scaffold284size59213.g4351.t1"/>
    <property type="gene ID" value="PSAMB.scaffold284size59213.g4351"/>
</dbReference>
<evidence type="ECO:0000259" key="9">
    <source>
        <dbReference type="Pfam" id="PF01593"/>
    </source>
</evidence>
<evidence type="ECO:0000256" key="4">
    <source>
        <dbReference type="ARBA" id="ARBA00023002"/>
    </source>
</evidence>
<evidence type="ECO:0000256" key="6">
    <source>
        <dbReference type="PIRSR" id="PIRSR601613-1"/>
    </source>
</evidence>
<dbReference type="GO" id="GO:0005741">
    <property type="term" value="C:mitochondrial outer membrane"/>
    <property type="evidence" value="ECO:0007669"/>
    <property type="project" value="UniProtKB-SubCell"/>
</dbReference>
<evidence type="ECO:0000256" key="5">
    <source>
        <dbReference type="ARBA" id="ARBA00048448"/>
    </source>
</evidence>
<dbReference type="PANTHER" id="PTHR43563:SF14">
    <property type="entry name" value="AMINE OXIDASE"/>
    <property type="match status" value="1"/>
</dbReference>
<keyword evidence="10" id="KW-1185">Reference proteome</keyword>
<dbReference type="Gene3D" id="3.50.50.60">
    <property type="entry name" value="FAD/NAD(P)-binding domain"/>
    <property type="match status" value="1"/>
</dbReference>
<dbReference type="InterPro" id="IPR036188">
    <property type="entry name" value="FAD/NAD-bd_sf"/>
</dbReference>
<evidence type="ECO:0000313" key="11">
    <source>
        <dbReference type="WBParaSite" id="PSAMB.scaffold284size59213.g4351.t1"/>
    </source>
</evidence>
<evidence type="ECO:0000313" key="10">
    <source>
        <dbReference type="Proteomes" id="UP000887566"/>
    </source>
</evidence>